<reference evidence="3 4" key="1">
    <citation type="submission" date="2019-07" db="EMBL/GenBank/DDBJ databases">
        <title>Diversity of Bacteria from Kongsfjorden, Arctic.</title>
        <authorList>
            <person name="Yu Y."/>
        </authorList>
    </citation>
    <scope>NUCLEOTIDE SEQUENCE [LARGE SCALE GENOMIC DNA]</scope>
    <source>
        <strain evidence="3 4">SM1923</strain>
    </source>
</reference>
<keyword evidence="2" id="KW-0472">Membrane</keyword>
<evidence type="ECO:0000313" key="4">
    <source>
        <dbReference type="Proteomes" id="UP000319941"/>
    </source>
</evidence>
<feature type="transmembrane region" description="Helical" evidence="2">
    <location>
        <begin position="582"/>
        <end position="600"/>
    </location>
</feature>
<comment type="caution">
    <text evidence="3">The sequence shown here is derived from an EMBL/GenBank/DDBJ whole genome shotgun (WGS) entry which is preliminary data.</text>
</comment>
<feature type="transmembrane region" description="Helical" evidence="2">
    <location>
        <begin position="245"/>
        <end position="263"/>
    </location>
</feature>
<feature type="transmembrane region" description="Helical" evidence="2">
    <location>
        <begin position="299"/>
        <end position="320"/>
    </location>
</feature>
<feature type="transmembrane region" description="Helical" evidence="2">
    <location>
        <begin position="699"/>
        <end position="719"/>
    </location>
</feature>
<dbReference type="PANTHER" id="PTHR38434:SF1">
    <property type="entry name" value="BLL2549 PROTEIN"/>
    <property type="match status" value="1"/>
</dbReference>
<dbReference type="InterPro" id="IPR014600">
    <property type="entry name" value="UCP035905_mem"/>
</dbReference>
<sequence length="984" mass="106093">MAYSSCNDTPMTGQAMDELMVIGAVLVLFVLSGALMGWLSMLRVRGVERRLRQVEEKLSRSTHSVMHSRGALPGVDKSGRSQSAESAPSPLASPVSGLSTTVSNESDRTLGNVRASPQEAAGGRIDSSRPAAENSPFNALLKRLLYGASGAAVRAEQNPDNTEGYKSDRGGAYSYTARLITLVREHWMILIGALSLVMAGVLLVGYSLDQGLLGPGVRLVLGLGFGVIMTVLAEWLRLRTNQSSSLTGAISAAGSLVMAASLLAGHYLLALISLPMTFFVLATLSLWTMERARHHGPWLAALGMLGGYALPLALPVQAMLGNSGNLLLLGHVGVIALACRLLYQQVAVSWLYWGGLMGAVAWWFMLNPADLGVFETRMLGSVWLGVLALAYLHSWKSTLSLQAEQQEEVMTREEAWCPWQVSTALRRQWLAGALLGVTTALSLWIQSIGASSLAGDVPGIVINDMSWGMIGVLPMLVIAGVSRRHAVLWSMLLINVVLWLLLWALALSPTSGIEAIGWPLLITLTLLILARLKLASATSAVHLLLMGACWWALATLTPLLAWALATWQGATPGSTEQAGHEILLNGALPPLIWGLICWVGANRFHAKEGVQLAAGLWLPAQFGIFLSLVTGLEGPSLTLALALQLLGLTACEWRWWRSQQSEVNAGRSLFAELSRLLAWGLVLRLMYEVATDGYVGVAHWPLQIFLPVLLCVTLASYGMRHRPRIQRWLEGVVVQLMLATAVLEIRYLLTERHPFSGELSLPELSLQVLALAGVAAGYAWRARGVGASARLYRALALGVGGLVVLIWLGGVVMMFNPLWHDGDVGRWPLLNWLLPAYGLPAVSAALVWRLIPQEARSRRLCEGMGLLSASLWLGLNLRHYWHGGELGLWYGVVQAELYAYSLTLLCVAAALVMSGARLQQLHWQRVGQGVLILAVIKVGIWDTATLEGLWRAGSWLGLGTALMLLAGLFKRLAGAGGSGKGKNS</sequence>
<keyword evidence="2" id="KW-1133">Transmembrane helix</keyword>
<dbReference type="AlphaFoldDB" id="A0A558HF56"/>
<name>A0A558HF56_9GAMM</name>
<protein>
    <submittedName>
        <fullName evidence="3">DUF2339 domain-containing protein</fullName>
    </submittedName>
</protein>
<feature type="transmembrane region" description="Helical" evidence="2">
    <location>
        <begin position="326"/>
        <end position="343"/>
    </location>
</feature>
<gene>
    <name evidence="3" type="ORF">FQP86_16470</name>
</gene>
<feature type="transmembrane region" description="Helical" evidence="2">
    <location>
        <begin position="897"/>
        <end position="914"/>
    </location>
</feature>
<feature type="transmembrane region" description="Helical" evidence="2">
    <location>
        <begin position="512"/>
        <end position="530"/>
    </location>
</feature>
<feature type="transmembrane region" description="Helical" evidence="2">
    <location>
        <begin position="429"/>
        <end position="448"/>
    </location>
</feature>
<feature type="transmembrane region" description="Helical" evidence="2">
    <location>
        <begin position="764"/>
        <end position="782"/>
    </location>
</feature>
<organism evidence="3 4">
    <name type="scientific">Cobetia crustatorum</name>
    <dbReference type="NCBI Taxonomy" id="553385"/>
    <lineage>
        <taxon>Bacteria</taxon>
        <taxon>Pseudomonadati</taxon>
        <taxon>Pseudomonadota</taxon>
        <taxon>Gammaproteobacteria</taxon>
        <taxon>Oceanospirillales</taxon>
        <taxon>Halomonadaceae</taxon>
        <taxon>Cobetia</taxon>
    </lineage>
</organism>
<feature type="transmembrane region" description="Helical" evidence="2">
    <location>
        <begin position="827"/>
        <end position="848"/>
    </location>
</feature>
<feature type="transmembrane region" description="Helical" evidence="2">
    <location>
        <begin position="460"/>
        <end position="479"/>
    </location>
</feature>
<feature type="transmembrane region" description="Helical" evidence="2">
    <location>
        <begin position="860"/>
        <end position="877"/>
    </location>
</feature>
<keyword evidence="4" id="KW-1185">Reference proteome</keyword>
<feature type="region of interest" description="Disordered" evidence="1">
    <location>
        <begin position="57"/>
        <end position="131"/>
    </location>
</feature>
<feature type="transmembrane region" description="Helical" evidence="2">
    <location>
        <begin position="542"/>
        <end position="562"/>
    </location>
</feature>
<feature type="transmembrane region" description="Helical" evidence="2">
    <location>
        <begin position="926"/>
        <end position="944"/>
    </location>
</feature>
<feature type="transmembrane region" description="Helical" evidence="2">
    <location>
        <begin position="486"/>
        <end position="506"/>
    </location>
</feature>
<feature type="transmembrane region" description="Helical" evidence="2">
    <location>
        <begin position="187"/>
        <end position="206"/>
    </location>
</feature>
<evidence type="ECO:0000256" key="2">
    <source>
        <dbReference type="SAM" id="Phobius"/>
    </source>
</evidence>
<keyword evidence="2" id="KW-0812">Transmembrane</keyword>
<evidence type="ECO:0000256" key="1">
    <source>
        <dbReference type="SAM" id="MobiDB-lite"/>
    </source>
</evidence>
<dbReference type="STRING" id="553385.GCA_000591415_00212"/>
<accession>A0A558HF56</accession>
<feature type="transmembrane region" description="Helical" evidence="2">
    <location>
        <begin position="378"/>
        <end position="395"/>
    </location>
</feature>
<dbReference type="OrthoDB" id="5422830at2"/>
<feature type="transmembrane region" description="Helical" evidence="2">
    <location>
        <begin position="731"/>
        <end position="749"/>
    </location>
</feature>
<feature type="transmembrane region" description="Helical" evidence="2">
    <location>
        <begin position="212"/>
        <end position="233"/>
    </location>
</feature>
<feature type="compositionally biased region" description="Low complexity" evidence="1">
    <location>
        <begin position="81"/>
        <end position="99"/>
    </location>
</feature>
<feature type="transmembrane region" description="Helical" evidence="2">
    <location>
        <begin position="350"/>
        <end position="366"/>
    </location>
</feature>
<dbReference type="InterPro" id="IPR019286">
    <property type="entry name" value="DUF2339_TM"/>
</dbReference>
<feature type="transmembrane region" description="Helical" evidence="2">
    <location>
        <begin position="612"/>
        <end position="631"/>
    </location>
</feature>
<feature type="transmembrane region" description="Helical" evidence="2">
    <location>
        <begin position="269"/>
        <end position="287"/>
    </location>
</feature>
<feature type="transmembrane region" description="Helical" evidence="2">
    <location>
        <begin position="794"/>
        <end position="815"/>
    </location>
</feature>
<dbReference type="Pfam" id="PF10101">
    <property type="entry name" value="DUF2339"/>
    <property type="match status" value="1"/>
</dbReference>
<feature type="transmembrane region" description="Helical" evidence="2">
    <location>
        <begin position="950"/>
        <end position="969"/>
    </location>
</feature>
<dbReference type="PIRSF" id="PIRSF035905">
    <property type="entry name" value="UCP035905_mp"/>
    <property type="match status" value="1"/>
</dbReference>
<dbReference type="PANTHER" id="PTHR38434">
    <property type="entry name" value="BLL2549 PROTEIN"/>
    <property type="match status" value="1"/>
</dbReference>
<proteinExistence type="predicted"/>
<dbReference type="EMBL" id="VNFH01000013">
    <property type="protein sequence ID" value="TVU67724.1"/>
    <property type="molecule type" value="Genomic_DNA"/>
</dbReference>
<dbReference type="Proteomes" id="UP000319941">
    <property type="component" value="Unassembled WGS sequence"/>
</dbReference>
<evidence type="ECO:0000313" key="3">
    <source>
        <dbReference type="EMBL" id="TVU67724.1"/>
    </source>
</evidence>
<feature type="transmembrane region" description="Helical" evidence="2">
    <location>
        <begin position="20"/>
        <end position="42"/>
    </location>
</feature>